<name>A0A1G7Y918_9BACT</name>
<gene>
    <name evidence="2" type="ORF">SAMN04487996_12590</name>
</gene>
<dbReference type="EMBL" id="FNAN01000025">
    <property type="protein sequence ID" value="SDG92823.1"/>
    <property type="molecule type" value="Genomic_DNA"/>
</dbReference>
<dbReference type="InterPro" id="IPR016040">
    <property type="entry name" value="NAD(P)-bd_dom"/>
</dbReference>
<dbReference type="Gene3D" id="3.90.25.10">
    <property type="entry name" value="UDP-galactose 4-epimerase, domain 1"/>
    <property type="match status" value="1"/>
</dbReference>
<organism evidence="2 3">
    <name type="scientific">Dyadobacter soli</name>
    <dbReference type="NCBI Taxonomy" id="659014"/>
    <lineage>
        <taxon>Bacteria</taxon>
        <taxon>Pseudomonadati</taxon>
        <taxon>Bacteroidota</taxon>
        <taxon>Cytophagia</taxon>
        <taxon>Cytophagales</taxon>
        <taxon>Spirosomataceae</taxon>
        <taxon>Dyadobacter</taxon>
    </lineage>
</organism>
<sequence>MIAITGANGNLGKATLAFLIKRTLPKNIVAIVRDVDKLSEYAGSGIHIRTADYEDQESLEKALTGVDRLLQISASATGVRAMAQETRVVHAAVKCGVKEIAYTSTLFPHESAHFQAAHICRNTEELIRQSGMRYVFFRNSMYHETIPLFIGEAMGDGRIFYPSGIGRVSFASRKDIAEALCNVLTGPAFSNATYDITGSETFSFADIALTLKDIAGFKEAAHTDISPEDYRKGLLGFGLGDEEAGFYASMADSIRAGEFEKTHHSLEGFLGRKPLGVQEYLKALF</sequence>
<evidence type="ECO:0000313" key="3">
    <source>
        <dbReference type="Proteomes" id="UP000198748"/>
    </source>
</evidence>
<feature type="domain" description="NAD(P)-binding" evidence="1">
    <location>
        <begin position="6"/>
        <end position="185"/>
    </location>
</feature>
<accession>A0A1G7Y918</accession>
<dbReference type="STRING" id="659014.SAMN04487996_12590"/>
<dbReference type="InterPro" id="IPR052718">
    <property type="entry name" value="NmrA-type_oxidoreductase"/>
</dbReference>
<dbReference type="Pfam" id="PF13460">
    <property type="entry name" value="NAD_binding_10"/>
    <property type="match status" value="1"/>
</dbReference>
<reference evidence="3" key="1">
    <citation type="submission" date="2016-10" db="EMBL/GenBank/DDBJ databases">
        <authorList>
            <person name="Varghese N."/>
            <person name="Submissions S."/>
        </authorList>
    </citation>
    <scope>NUCLEOTIDE SEQUENCE [LARGE SCALE GENOMIC DNA]</scope>
    <source>
        <strain evidence="3">DSM 25329</strain>
    </source>
</reference>
<protein>
    <submittedName>
        <fullName evidence="2">NAD(P)H dehydrogenase (Quinone)</fullName>
    </submittedName>
</protein>
<dbReference type="Proteomes" id="UP000198748">
    <property type="component" value="Unassembled WGS sequence"/>
</dbReference>
<dbReference type="PANTHER" id="PTHR47129:SF1">
    <property type="entry name" value="NMRA-LIKE DOMAIN-CONTAINING PROTEIN"/>
    <property type="match status" value="1"/>
</dbReference>
<dbReference type="InterPro" id="IPR036291">
    <property type="entry name" value="NAD(P)-bd_dom_sf"/>
</dbReference>
<evidence type="ECO:0000313" key="2">
    <source>
        <dbReference type="EMBL" id="SDG92823.1"/>
    </source>
</evidence>
<dbReference type="RefSeq" id="WP_090157100.1">
    <property type="nucleotide sequence ID" value="NZ_FNAN01000025.1"/>
</dbReference>
<evidence type="ECO:0000259" key="1">
    <source>
        <dbReference type="Pfam" id="PF13460"/>
    </source>
</evidence>
<dbReference type="Gene3D" id="3.40.50.720">
    <property type="entry name" value="NAD(P)-binding Rossmann-like Domain"/>
    <property type="match status" value="1"/>
</dbReference>
<dbReference type="PANTHER" id="PTHR47129">
    <property type="entry name" value="QUINONE OXIDOREDUCTASE 2"/>
    <property type="match status" value="1"/>
</dbReference>
<keyword evidence="3" id="KW-1185">Reference proteome</keyword>
<dbReference type="OrthoDB" id="9780595at2"/>
<dbReference type="AlphaFoldDB" id="A0A1G7Y918"/>
<proteinExistence type="predicted"/>
<dbReference type="SUPFAM" id="SSF51735">
    <property type="entry name" value="NAD(P)-binding Rossmann-fold domains"/>
    <property type="match status" value="1"/>
</dbReference>